<comment type="catalytic activity">
    <reaction evidence="4">
        <text>UTP + H2O = UMP + diphosphate + H(+)</text>
        <dbReference type="Rhea" id="RHEA:29395"/>
        <dbReference type="ChEBI" id="CHEBI:15377"/>
        <dbReference type="ChEBI" id="CHEBI:15378"/>
        <dbReference type="ChEBI" id="CHEBI:33019"/>
        <dbReference type="ChEBI" id="CHEBI:46398"/>
        <dbReference type="ChEBI" id="CHEBI:57865"/>
        <dbReference type="EC" id="3.6.1.9"/>
    </reaction>
</comment>
<proteinExistence type="inferred from homology"/>
<organism evidence="5 6">
    <name type="scientific">Hymenobacter amundsenii</name>
    <dbReference type="NCBI Taxonomy" id="2006685"/>
    <lineage>
        <taxon>Bacteria</taxon>
        <taxon>Pseudomonadati</taxon>
        <taxon>Bacteroidota</taxon>
        <taxon>Cytophagia</taxon>
        <taxon>Cytophagales</taxon>
        <taxon>Hymenobacteraceae</taxon>
        <taxon>Hymenobacter</taxon>
    </lineage>
</organism>
<comment type="catalytic activity">
    <reaction evidence="4">
        <text>dTTP + H2O = dTMP + diphosphate + H(+)</text>
        <dbReference type="Rhea" id="RHEA:28534"/>
        <dbReference type="ChEBI" id="CHEBI:15377"/>
        <dbReference type="ChEBI" id="CHEBI:15378"/>
        <dbReference type="ChEBI" id="CHEBI:33019"/>
        <dbReference type="ChEBI" id="CHEBI:37568"/>
        <dbReference type="ChEBI" id="CHEBI:63528"/>
        <dbReference type="EC" id="3.6.1.9"/>
    </reaction>
</comment>
<comment type="cofactor">
    <cofactor evidence="1 4">
        <name>a divalent metal cation</name>
        <dbReference type="ChEBI" id="CHEBI:60240"/>
    </cofactor>
</comment>
<feature type="site" description="Important for substrate specificity" evidence="4">
    <location>
        <position position="181"/>
    </location>
</feature>
<dbReference type="GO" id="GO:0005737">
    <property type="term" value="C:cytoplasm"/>
    <property type="evidence" value="ECO:0007669"/>
    <property type="project" value="UniProtKB-SubCell"/>
</dbReference>
<dbReference type="HAMAP" id="MF_00528">
    <property type="entry name" value="Maf"/>
    <property type="match status" value="1"/>
</dbReference>
<dbReference type="PIRSF" id="PIRSF006305">
    <property type="entry name" value="Maf"/>
    <property type="match status" value="1"/>
</dbReference>
<dbReference type="InterPro" id="IPR003697">
    <property type="entry name" value="Maf-like"/>
</dbReference>
<dbReference type="OrthoDB" id="9807767at2"/>
<dbReference type="Pfam" id="PF02545">
    <property type="entry name" value="Maf"/>
    <property type="match status" value="1"/>
</dbReference>
<dbReference type="GO" id="GO:0036218">
    <property type="term" value="F:dTTP diphosphatase activity"/>
    <property type="evidence" value="ECO:0007669"/>
    <property type="project" value="RHEA"/>
</dbReference>
<comment type="function">
    <text evidence="4">Nucleoside triphosphate pyrophosphatase that hydrolyzes dTTP and UTP. May have a dual role in cell division arrest and in preventing the incorporation of modified nucleotides into cellular nucleic acids.</text>
</comment>
<dbReference type="GO" id="GO:0036221">
    <property type="term" value="F:UTP diphosphatase activity"/>
    <property type="evidence" value="ECO:0007669"/>
    <property type="project" value="RHEA"/>
</dbReference>
<protein>
    <recommendedName>
        <fullName evidence="4">dTTP/UTP pyrophosphatase</fullName>
        <shortName evidence="4">dTTPase/UTPase</shortName>
        <ecNumber evidence="4">3.6.1.9</ecNumber>
    </recommendedName>
    <alternativeName>
        <fullName evidence="4">Nucleoside triphosphate pyrophosphatase</fullName>
    </alternativeName>
    <alternativeName>
        <fullName evidence="4">Nucleotide pyrophosphatase</fullName>
        <shortName evidence="4">Nucleotide PPase</shortName>
    </alternativeName>
</protein>
<keyword evidence="2 4" id="KW-0378">Hydrolase</keyword>
<keyword evidence="3 4" id="KW-0546">Nucleotide metabolism</keyword>
<accession>A0A246FML8</accession>
<evidence type="ECO:0000256" key="4">
    <source>
        <dbReference type="HAMAP-Rule" id="MF_00528"/>
    </source>
</evidence>
<comment type="caution">
    <text evidence="5">The sequence shown here is derived from an EMBL/GenBank/DDBJ whole genome shotgun (WGS) entry which is preliminary data.</text>
</comment>
<dbReference type="Gene3D" id="3.90.950.10">
    <property type="match status" value="1"/>
</dbReference>
<evidence type="ECO:0000256" key="3">
    <source>
        <dbReference type="ARBA" id="ARBA00023080"/>
    </source>
</evidence>
<dbReference type="SUPFAM" id="SSF52972">
    <property type="entry name" value="ITPase-like"/>
    <property type="match status" value="1"/>
</dbReference>
<dbReference type="AlphaFoldDB" id="A0A246FML8"/>
<dbReference type="CDD" id="cd00555">
    <property type="entry name" value="Maf"/>
    <property type="match status" value="1"/>
</dbReference>
<evidence type="ECO:0000256" key="1">
    <source>
        <dbReference type="ARBA" id="ARBA00001968"/>
    </source>
</evidence>
<dbReference type="InterPro" id="IPR029001">
    <property type="entry name" value="ITPase-like_fam"/>
</dbReference>
<evidence type="ECO:0000313" key="5">
    <source>
        <dbReference type="EMBL" id="OWP63988.1"/>
    </source>
</evidence>
<feature type="site" description="Important for substrate specificity" evidence="4">
    <location>
        <position position="39"/>
    </location>
</feature>
<keyword evidence="6" id="KW-1185">Reference proteome</keyword>
<dbReference type="GO" id="GO:0009117">
    <property type="term" value="P:nucleotide metabolic process"/>
    <property type="evidence" value="ECO:0007669"/>
    <property type="project" value="UniProtKB-KW"/>
</dbReference>
<dbReference type="EMBL" id="NIRR01000006">
    <property type="protein sequence ID" value="OWP63988.1"/>
    <property type="molecule type" value="Genomic_DNA"/>
</dbReference>
<comment type="subcellular location">
    <subcellularLocation>
        <location evidence="4">Cytoplasm</location>
    </subcellularLocation>
</comment>
<evidence type="ECO:0000256" key="2">
    <source>
        <dbReference type="ARBA" id="ARBA00022801"/>
    </source>
</evidence>
<dbReference type="NCBIfam" id="TIGR00172">
    <property type="entry name" value="maf"/>
    <property type="match status" value="1"/>
</dbReference>
<sequence length="218" mass="23705">MTPSAPPNNLAASAASSGPAALAVPPVGIRLVLASGSPRRRQLLTDLGLEYEIRLREVDETYPDTLRRAEIAEYLAAHKAAAYAPDLAPGELVLTADTIVCLDDDVLNKPTDDAEAVAMLQRLQGRAHEVYTGVCLLGADGRRVVFSDETRVHFRTLTTTEIEHYVRHYQPLDKAGAYGAQDWIGMVAVTHLEGSYFNVMGLPVHRVWEELAAFGLVA</sequence>
<dbReference type="EC" id="3.6.1.9" evidence="4"/>
<dbReference type="PANTHER" id="PTHR43213:SF5">
    <property type="entry name" value="BIFUNCTIONAL DTTP_UTP PYROPHOSPHATASE_METHYLTRANSFERASE PROTEIN-RELATED"/>
    <property type="match status" value="1"/>
</dbReference>
<gene>
    <name evidence="5" type="primary">maf</name>
    <name evidence="5" type="ORF">CDA63_05850</name>
</gene>
<dbReference type="Proteomes" id="UP000197277">
    <property type="component" value="Unassembled WGS sequence"/>
</dbReference>
<dbReference type="RefSeq" id="WP_088463519.1">
    <property type="nucleotide sequence ID" value="NZ_NIRR01000006.1"/>
</dbReference>
<feature type="active site" description="Proton acceptor" evidence="4">
    <location>
        <position position="97"/>
    </location>
</feature>
<reference evidence="5 6" key="1">
    <citation type="submission" date="2017-06" db="EMBL/GenBank/DDBJ databases">
        <title>Hymenobacter amundsenii sp. nov. isolated from regoliths in Antarctica.</title>
        <authorList>
            <person name="Sedlacek I."/>
            <person name="Kralova S."/>
            <person name="Pantucek R."/>
            <person name="Svec P."/>
            <person name="Holochova P."/>
            <person name="Stankova E."/>
            <person name="Vrbovska V."/>
            <person name="Busse H.-J."/>
        </authorList>
    </citation>
    <scope>NUCLEOTIDE SEQUENCE [LARGE SCALE GENOMIC DNA]</scope>
    <source>
        <strain evidence="5 6">CCM 8682</strain>
    </source>
</reference>
<comment type="similarity">
    <text evidence="4">Belongs to the Maf family. YhdE subfamily.</text>
</comment>
<dbReference type="PANTHER" id="PTHR43213">
    <property type="entry name" value="BIFUNCTIONAL DTTP/UTP PYROPHOSPHATASE/METHYLTRANSFERASE PROTEIN-RELATED"/>
    <property type="match status" value="1"/>
</dbReference>
<feature type="site" description="Important for substrate specificity" evidence="4">
    <location>
        <position position="98"/>
    </location>
</feature>
<comment type="caution">
    <text evidence="4">Lacks conserved residue(s) required for the propagation of feature annotation.</text>
</comment>
<evidence type="ECO:0000313" key="6">
    <source>
        <dbReference type="Proteomes" id="UP000197277"/>
    </source>
</evidence>
<keyword evidence="4" id="KW-0963">Cytoplasm</keyword>
<name>A0A246FML8_9BACT</name>